<evidence type="ECO:0000313" key="2">
    <source>
        <dbReference type="EMBL" id="CAE7716127.1"/>
    </source>
</evidence>
<evidence type="ECO:0000256" key="1">
    <source>
        <dbReference type="SAM" id="Phobius"/>
    </source>
</evidence>
<dbReference type="OrthoDB" id="411587at2759"/>
<organism evidence="2 3">
    <name type="scientific">Symbiodinium necroappetens</name>
    <dbReference type="NCBI Taxonomy" id="1628268"/>
    <lineage>
        <taxon>Eukaryota</taxon>
        <taxon>Sar</taxon>
        <taxon>Alveolata</taxon>
        <taxon>Dinophyceae</taxon>
        <taxon>Suessiales</taxon>
        <taxon>Symbiodiniaceae</taxon>
        <taxon>Symbiodinium</taxon>
    </lineage>
</organism>
<sequence length="279" mass="31388">MKHGMHGMDPIGGSGGVPVHHIHAIQPEAMPLKLPQGEKLPLTRGQDWRWVAGSLAACVVVALILYELSLRFPRQPQLQAEPKSRPPEGVDFLEQLQQAKEEVETDFSLLDVEREFQKKYTDKARPLLCSACKIAAERIGLELDARNATEQPDPSTMLNATKEAVLAACQALPSPLVVVEGEGKASFEEVHDSDHRHLTGVELRRAEVAQRSVDRLCRVLLAEAKLDMLQLMMQHKVPHTRFHGQVLSDNWERWLCARRSRLCKYSEVIDDDEDEEGEL</sequence>
<name>A0A812X2Z6_9DINO</name>
<keyword evidence="3" id="KW-1185">Reference proteome</keyword>
<dbReference type="EMBL" id="CAJNJA010036119">
    <property type="protein sequence ID" value="CAE7716127.1"/>
    <property type="molecule type" value="Genomic_DNA"/>
</dbReference>
<gene>
    <name evidence="2" type="ORF">SNEC2469_LOCUS20638</name>
</gene>
<reference evidence="2" key="1">
    <citation type="submission" date="2021-02" db="EMBL/GenBank/DDBJ databases">
        <authorList>
            <person name="Dougan E. K."/>
            <person name="Rhodes N."/>
            <person name="Thang M."/>
            <person name="Chan C."/>
        </authorList>
    </citation>
    <scope>NUCLEOTIDE SEQUENCE</scope>
</reference>
<accession>A0A812X2Z6</accession>
<dbReference type="Proteomes" id="UP000601435">
    <property type="component" value="Unassembled WGS sequence"/>
</dbReference>
<proteinExistence type="predicted"/>
<evidence type="ECO:0000313" key="3">
    <source>
        <dbReference type="Proteomes" id="UP000601435"/>
    </source>
</evidence>
<keyword evidence="1" id="KW-0812">Transmembrane</keyword>
<protein>
    <submittedName>
        <fullName evidence="2">Uncharacterized protein</fullName>
    </submittedName>
</protein>
<comment type="caution">
    <text evidence="2">The sequence shown here is derived from an EMBL/GenBank/DDBJ whole genome shotgun (WGS) entry which is preliminary data.</text>
</comment>
<dbReference type="AlphaFoldDB" id="A0A812X2Z6"/>
<keyword evidence="1" id="KW-0472">Membrane</keyword>
<keyword evidence="1" id="KW-1133">Transmembrane helix</keyword>
<feature type="transmembrane region" description="Helical" evidence="1">
    <location>
        <begin position="48"/>
        <end position="66"/>
    </location>
</feature>